<dbReference type="Gene3D" id="6.10.140.2220">
    <property type="match status" value="1"/>
</dbReference>
<dbReference type="GO" id="GO:0005634">
    <property type="term" value="C:nucleus"/>
    <property type="evidence" value="ECO:0007669"/>
    <property type="project" value="TreeGrafter"/>
</dbReference>
<dbReference type="AlphaFoldDB" id="A0AAD5XP40"/>
<keyword evidence="8" id="KW-1185">Reference proteome</keyword>
<dbReference type="Pfam" id="PF01753">
    <property type="entry name" value="zf-MYND"/>
    <property type="match status" value="1"/>
</dbReference>
<dbReference type="Gene3D" id="1.10.220.160">
    <property type="match status" value="1"/>
</dbReference>
<comment type="caution">
    <text evidence="7">The sequence shown here is derived from an EMBL/GenBank/DDBJ whole genome shotgun (WGS) entry which is preliminary data.</text>
</comment>
<evidence type="ECO:0000256" key="4">
    <source>
        <dbReference type="PROSITE-ProRule" id="PRU00134"/>
    </source>
</evidence>
<evidence type="ECO:0000256" key="2">
    <source>
        <dbReference type="ARBA" id="ARBA00022771"/>
    </source>
</evidence>
<keyword evidence="2 4" id="KW-0863">Zinc-finger</keyword>
<keyword evidence="1" id="KW-0479">Metal-binding</keyword>
<evidence type="ECO:0000313" key="7">
    <source>
        <dbReference type="EMBL" id="KAJ3175321.1"/>
    </source>
</evidence>
<dbReference type="SUPFAM" id="SSF82199">
    <property type="entry name" value="SET domain"/>
    <property type="match status" value="2"/>
</dbReference>
<dbReference type="CDD" id="cd20071">
    <property type="entry name" value="SET_SMYD"/>
    <property type="match status" value="1"/>
</dbReference>
<evidence type="ECO:0000313" key="8">
    <source>
        <dbReference type="Proteomes" id="UP001212152"/>
    </source>
</evidence>
<feature type="domain" description="SET" evidence="5">
    <location>
        <begin position="182"/>
        <end position="433"/>
    </location>
</feature>
<evidence type="ECO:0000259" key="6">
    <source>
        <dbReference type="PROSITE" id="PS50865"/>
    </source>
</evidence>
<dbReference type="Proteomes" id="UP001212152">
    <property type="component" value="Unassembled WGS sequence"/>
</dbReference>
<name>A0AAD5XP40_9FUNG</name>
<dbReference type="PANTHER" id="PTHR12197">
    <property type="entry name" value="HISTONE-LYSINE N-METHYLTRANSFERASE SMYD"/>
    <property type="match status" value="1"/>
</dbReference>
<evidence type="ECO:0000259" key="5">
    <source>
        <dbReference type="PROSITE" id="PS50280"/>
    </source>
</evidence>
<organism evidence="7 8">
    <name type="scientific">Geranomyces variabilis</name>
    <dbReference type="NCBI Taxonomy" id="109894"/>
    <lineage>
        <taxon>Eukaryota</taxon>
        <taxon>Fungi</taxon>
        <taxon>Fungi incertae sedis</taxon>
        <taxon>Chytridiomycota</taxon>
        <taxon>Chytridiomycota incertae sedis</taxon>
        <taxon>Chytridiomycetes</taxon>
        <taxon>Spizellomycetales</taxon>
        <taxon>Powellomycetaceae</taxon>
        <taxon>Geranomyces</taxon>
    </lineage>
</organism>
<gene>
    <name evidence="7" type="primary">SMYD3_2</name>
    <name evidence="7" type="ORF">HDU87_006271</name>
</gene>
<dbReference type="InterPro" id="IPR046341">
    <property type="entry name" value="SET_dom_sf"/>
</dbReference>
<dbReference type="PANTHER" id="PTHR12197:SF251">
    <property type="entry name" value="EG:BACR7C10.4 PROTEIN"/>
    <property type="match status" value="1"/>
</dbReference>
<accession>A0AAD5XP40</accession>
<dbReference type="PROSITE" id="PS50280">
    <property type="entry name" value="SET"/>
    <property type="match status" value="1"/>
</dbReference>
<dbReference type="GO" id="GO:0008270">
    <property type="term" value="F:zinc ion binding"/>
    <property type="evidence" value="ECO:0007669"/>
    <property type="project" value="UniProtKB-KW"/>
</dbReference>
<proteinExistence type="predicted"/>
<feature type="domain" description="MYND-type" evidence="6">
    <location>
        <begin position="225"/>
        <end position="276"/>
    </location>
</feature>
<protein>
    <submittedName>
        <fullName evidence="7">SET and MYND domain-containing protein 3</fullName>
    </submittedName>
</protein>
<dbReference type="Pfam" id="PF00856">
    <property type="entry name" value="SET"/>
    <property type="match status" value="1"/>
</dbReference>
<keyword evidence="3" id="KW-0862">Zinc</keyword>
<evidence type="ECO:0000256" key="3">
    <source>
        <dbReference type="ARBA" id="ARBA00022833"/>
    </source>
</evidence>
<dbReference type="InterPro" id="IPR001214">
    <property type="entry name" value="SET_dom"/>
</dbReference>
<dbReference type="InterPro" id="IPR050869">
    <property type="entry name" value="H3K4_H4K5_MeTrfase"/>
</dbReference>
<reference evidence="7" key="1">
    <citation type="submission" date="2020-05" db="EMBL/GenBank/DDBJ databases">
        <title>Phylogenomic resolution of chytrid fungi.</title>
        <authorList>
            <person name="Stajich J.E."/>
            <person name="Amses K."/>
            <person name="Simmons R."/>
            <person name="Seto K."/>
            <person name="Myers J."/>
            <person name="Bonds A."/>
            <person name="Quandt C.A."/>
            <person name="Barry K."/>
            <person name="Liu P."/>
            <person name="Grigoriev I."/>
            <person name="Longcore J.E."/>
            <person name="James T.Y."/>
        </authorList>
    </citation>
    <scope>NUCLEOTIDE SEQUENCE</scope>
    <source>
        <strain evidence="7">JEL0379</strain>
    </source>
</reference>
<evidence type="ECO:0000256" key="1">
    <source>
        <dbReference type="ARBA" id="ARBA00022723"/>
    </source>
</evidence>
<sequence length="673" mass="73569">MSEADRQALQDLVVASPQAEWDDLNEDWKKEEKHLKAIKKPNNAQQRRLARVRYFRNANQLFNTLKRNVAEQLGNVLQLVETQSAANQSQTNASISRTTEQLAGHVLGGDAGLKRDRQRDRAEEVRKRVRTLNANPDAELIDSGTLYWAIVDTNGRPRAVMAVESQPAAAERSRLHRFLAERNLALLPDPLKRRKLTATVPLTRGTLALSSPPIATALHDKWSYCNWCLTLGSNGSSLPAETAGPTLTRCASCKLVLYCDAECQRQDWTAGHSICCKLWRLSGREEQGWELEYEMLVKISRALTRASREEADCDQADLVNAECFHTLQGHPSSSPQQPQQPPYWADIARAVARGGKGAYPVPTLITFLDVFRTNNHEVMDDHYFPIAQGTYPLASLLNHSCDPSCALTYDGVTLMLYAIRDVAPGEELTIAYQDPFPARETRRAHLKQAYGFHCVCARCEPESVDAATNGIALVDQCLGTTASTAVPQAWLECQSAVGLLASLYPLIMGTSDPVSVPHHPTDPPSTPEAFIRTTFAYLPPSILLLSNTAARGHARLVAHLSNPPHAVYSRDAYTELARKLKACTGEVHSRGTMLALYVACVCIVAYAPGAPLAASQLAIAATAALDALADERDNGCPRDQRDKATEVTIELSRVAAALCKAVGLRTAVGGAAR</sequence>
<dbReference type="PROSITE" id="PS50865">
    <property type="entry name" value="ZF_MYND_2"/>
    <property type="match status" value="1"/>
</dbReference>
<dbReference type="InterPro" id="IPR002893">
    <property type="entry name" value="Znf_MYND"/>
</dbReference>
<dbReference type="EMBL" id="JADGJQ010000053">
    <property type="protein sequence ID" value="KAJ3175321.1"/>
    <property type="molecule type" value="Genomic_DNA"/>
</dbReference>
<dbReference type="Gene3D" id="2.170.270.10">
    <property type="entry name" value="SET domain"/>
    <property type="match status" value="1"/>
</dbReference>